<evidence type="ECO:0000313" key="3">
    <source>
        <dbReference type="Proteomes" id="UP000799770"/>
    </source>
</evidence>
<organism evidence="2 3">
    <name type="scientific">Lophiotrema nucula</name>
    <dbReference type="NCBI Taxonomy" id="690887"/>
    <lineage>
        <taxon>Eukaryota</taxon>
        <taxon>Fungi</taxon>
        <taxon>Dikarya</taxon>
        <taxon>Ascomycota</taxon>
        <taxon>Pezizomycotina</taxon>
        <taxon>Dothideomycetes</taxon>
        <taxon>Pleosporomycetidae</taxon>
        <taxon>Pleosporales</taxon>
        <taxon>Lophiotremataceae</taxon>
        <taxon>Lophiotrema</taxon>
    </lineage>
</organism>
<dbReference type="EMBL" id="ML977341">
    <property type="protein sequence ID" value="KAF2109732.1"/>
    <property type="molecule type" value="Genomic_DNA"/>
</dbReference>
<dbReference type="Proteomes" id="UP000799770">
    <property type="component" value="Unassembled WGS sequence"/>
</dbReference>
<evidence type="ECO:0000256" key="1">
    <source>
        <dbReference type="SAM" id="SignalP"/>
    </source>
</evidence>
<name>A0A6A5YRJ6_9PLEO</name>
<reference evidence="2" key="1">
    <citation type="journal article" date="2020" name="Stud. Mycol.">
        <title>101 Dothideomycetes genomes: a test case for predicting lifestyles and emergence of pathogens.</title>
        <authorList>
            <person name="Haridas S."/>
            <person name="Albert R."/>
            <person name="Binder M."/>
            <person name="Bloem J."/>
            <person name="Labutti K."/>
            <person name="Salamov A."/>
            <person name="Andreopoulos B."/>
            <person name="Baker S."/>
            <person name="Barry K."/>
            <person name="Bills G."/>
            <person name="Bluhm B."/>
            <person name="Cannon C."/>
            <person name="Castanera R."/>
            <person name="Culley D."/>
            <person name="Daum C."/>
            <person name="Ezra D."/>
            <person name="Gonzalez J."/>
            <person name="Henrissat B."/>
            <person name="Kuo A."/>
            <person name="Liang C."/>
            <person name="Lipzen A."/>
            <person name="Lutzoni F."/>
            <person name="Magnuson J."/>
            <person name="Mondo S."/>
            <person name="Nolan M."/>
            <person name="Ohm R."/>
            <person name="Pangilinan J."/>
            <person name="Park H.-J."/>
            <person name="Ramirez L."/>
            <person name="Alfaro M."/>
            <person name="Sun H."/>
            <person name="Tritt A."/>
            <person name="Yoshinaga Y."/>
            <person name="Zwiers L.-H."/>
            <person name="Turgeon B."/>
            <person name="Goodwin S."/>
            <person name="Spatafora J."/>
            <person name="Crous P."/>
            <person name="Grigoriev I."/>
        </authorList>
    </citation>
    <scope>NUCLEOTIDE SEQUENCE</scope>
    <source>
        <strain evidence="2">CBS 627.86</strain>
    </source>
</reference>
<proteinExistence type="predicted"/>
<dbReference type="AlphaFoldDB" id="A0A6A5YRJ6"/>
<keyword evidence="1" id="KW-0732">Signal</keyword>
<protein>
    <submittedName>
        <fullName evidence="2">Uncharacterized protein</fullName>
    </submittedName>
</protein>
<feature type="signal peptide" evidence="1">
    <location>
        <begin position="1"/>
        <end position="17"/>
    </location>
</feature>
<evidence type="ECO:0000313" key="2">
    <source>
        <dbReference type="EMBL" id="KAF2109732.1"/>
    </source>
</evidence>
<keyword evidence="3" id="KW-1185">Reference proteome</keyword>
<accession>A0A6A5YRJ6</accession>
<feature type="chain" id="PRO_5025389151" evidence="1">
    <location>
        <begin position="18"/>
        <end position="134"/>
    </location>
</feature>
<sequence>MQFTTLSLLSLAALAAALPASNEPRQTTVDPAQVPDFGITAGQDPVDGNCAGANGARIPCDCPPDRDSFISTLSADVAAGSAYGTPVTWSTDDSTDGQRARLQAAIVVLENLTGAGVGCPVSSTTYQAQLAALG</sequence>
<dbReference type="OrthoDB" id="2140240at2759"/>
<gene>
    <name evidence="2" type="ORF">BDV96DRAFT_651702</name>
</gene>